<evidence type="ECO:0000313" key="2">
    <source>
        <dbReference type="Proteomes" id="UP001169069"/>
    </source>
</evidence>
<protein>
    <submittedName>
        <fullName evidence="1">Uncharacterized protein</fullName>
    </submittedName>
</protein>
<accession>A0ABT7QWN1</accession>
<comment type="caution">
    <text evidence="1">The sequence shown here is derived from an EMBL/GenBank/DDBJ whole genome shotgun (WGS) entry which is preliminary data.</text>
</comment>
<evidence type="ECO:0000313" key="1">
    <source>
        <dbReference type="EMBL" id="MDM5271248.1"/>
    </source>
</evidence>
<dbReference type="EMBL" id="JAQIBD010000001">
    <property type="protein sequence ID" value="MDM5271248.1"/>
    <property type="molecule type" value="Genomic_DNA"/>
</dbReference>
<gene>
    <name evidence="1" type="ORF">PGH07_03580</name>
</gene>
<dbReference type="Proteomes" id="UP001169069">
    <property type="component" value="Unassembled WGS sequence"/>
</dbReference>
<keyword evidence="2" id="KW-1185">Reference proteome</keyword>
<dbReference type="RefSeq" id="WP_289412589.1">
    <property type="nucleotide sequence ID" value="NZ_JAQIBD010000001.1"/>
</dbReference>
<name>A0ABT7QWN1_9BACT</name>
<proteinExistence type="predicted"/>
<organism evidence="1 2">
    <name type="scientific">Sulfurovum zhangzhouensis</name>
    <dbReference type="NCBI Taxonomy" id="3019067"/>
    <lineage>
        <taxon>Bacteria</taxon>
        <taxon>Pseudomonadati</taxon>
        <taxon>Campylobacterota</taxon>
        <taxon>Epsilonproteobacteria</taxon>
        <taxon>Campylobacterales</taxon>
        <taxon>Sulfurovaceae</taxon>
        <taxon>Sulfurovum</taxon>
    </lineage>
</organism>
<sequence length="83" mass="9958">MTIKDMEFTLKTNGVETEDIQAIISHYKKTNASFSQLDEMLEDMGYMRIFTDDIFGWFDDEDDEYDDSFSYNEKNHHKPQWVD</sequence>
<reference evidence="1" key="1">
    <citation type="submission" date="2023-01" db="EMBL/GenBank/DDBJ databases">
        <title>Sulfurovum sp. zt1-1 genome assembly.</title>
        <authorList>
            <person name="Wang J."/>
        </authorList>
    </citation>
    <scope>NUCLEOTIDE SEQUENCE</scope>
    <source>
        <strain evidence="1">Zt1-1</strain>
    </source>
</reference>